<dbReference type="PRINTS" id="PR00413">
    <property type="entry name" value="HADHALOGNASE"/>
</dbReference>
<keyword evidence="2" id="KW-1185">Reference proteome</keyword>
<dbReference type="SUPFAM" id="SSF56784">
    <property type="entry name" value="HAD-like"/>
    <property type="match status" value="1"/>
</dbReference>
<proteinExistence type="predicted"/>
<dbReference type="RefSeq" id="WP_154766615.1">
    <property type="nucleotide sequence ID" value="NZ_WLYK01000001.1"/>
</dbReference>
<dbReference type="SFLD" id="SFLDS00003">
    <property type="entry name" value="Haloacid_Dehalogenase"/>
    <property type="match status" value="1"/>
</dbReference>
<dbReference type="InterPro" id="IPR036412">
    <property type="entry name" value="HAD-like_sf"/>
</dbReference>
<evidence type="ECO:0000313" key="2">
    <source>
        <dbReference type="Proteomes" id="UP000460221"/>
    </source>
</evidence>
<dbReference type="Gene3D" id="1.10.150.240">
    <property type="entry name" value="Putative phosphatase, domain 2"/>
    <property type="match status" value="1"/>
</dbReference>
<dbReference type="Proteomes" id="UP000460221">
    <property type="component" value="Unassembled WGS sequence"/>
</dbReference>
<dbReference type="PANTHER" id="PTHR43481">
    <property type="entry name" value="FRUCTOSE-1-PHOSPHATE PHOSPHATASE"/>
    <property type="match status" value="1"/>
</dbReference>
<dbReference type="NCBIfam" id="TIGR01509">
    <property type="entry name" value="HAD-SF-IA-v3"/>
    <property type="match status" value="1"/>
</dbReference>
<reference evidence="1 2" key="1">
    <citation type="submission" date="2019-11" db="EMBL/GenBank/DDBJ databases">
        <authorList>
            <person name="Jiang L.-Q."/>
        </authorList>
    </citation>
    <scope>NUCLEOTIDE SEQUENCE [LARGE SCALE GENOMIC DNA]</scope>
    <source>
        <strain evidence="1 2">YIM 132087</strain>
    </source>
</reference>
<evidence type="ECO:0000313" key="1">
    <source>
        <dbReference type="EMBL" id="MTD12571.1"/>
    </source>
</evidence>
<keyword evidence="1" id="KW-0378">Hydrolase</keyword>
<dbReference type="PANTHER" id="PTHR43481:SF4">
    <property type="entry name" value="GLYCEROL-1-PHOSPHATE PHOSPHOHYDROLASE 1-RELATED"/>
    <property type="match status" value="1"/>
</dbReference>
<dbReference type="EMBL" id="WLYK01000001">
    <property type="protein sequence ID" value="MTD12571.1"/>
    <property type="molecule type" value="Genomic_DNA"/>
</dbReference>
<protein>
    <submittedName>
        <fullName evidence="1">HAD-IA family hydrolase</fullName>
    </submittedName>
</protein>
<comment type="caution">
    <text evidence="1">The sequence shown here is derived from an EMBL/GenBank/DDBJ whole genome shotgun (WGS) entry which is preliminary data.</text>
</comment>
<dbReference type="GO" id="GO:0050308">
    <property type="term" value="F:sugar-phosphatase activity"/>
    <property type="evidence" value="ECO:0007669"/>
    <property type="project" value="TreeGrafter"/>
</dbReference>
<dbReference type="InterPro" id="IPR023198">
    <property type="entry name" value="PGP-like_dom2"/>
</dbReference>
<dbReference type="InterPro" id="IPR006439">
    <property type="entry name" value="HAD-SF_hydro_IA"/>
</dbReference>
<accession>A0A7K1FEP6</accession>
<dbReference type="Pfam" id="PF00702">
    <property type="entry name" value="Hydrolase"/>
    <property type="match status" value="1"/>
</dbReference>
<dbReference type="AlphaFoldDB" id="A0A7K1FEP6"/>
<dbReference type="SFLD" id="SFLDG01129">
    <property type="entry name" value="C1.5:_HAD__Beta-PGM__Phosphata"/>
    <property type="match status" value="1"/>
</dbReference>
<organism evidence="1 2">
    <name type="scientific">Nakamurella alba</name>
    <dbReference type="NCBI Taxonomy" id="2665158"/>
    <lineage>
        <taxon>Bacteria</taxon>
        <taxon>Bacillati</taxon>
        <taxon>Actinomycetota</taxon>
        <taxon>Actinomycetes</taxon>
        <taxon>Nakamurellales</taxon>
        <taxon>Nakamurellaceae</taxon>
        <taxon>Nakamurella</taxon>
    </lineage>
</organism>
<name>A0A7K1FEP6_9ACTN</name>
<sequence>MTQLVVQGLLFDLDGTLVDSTASVERNWQKLAAGIDMPWEDIADWIHGIPVRQVLARLRPDMDPDEIEHWHQFMFEAESTDTGDVMPIPGAIESLDHLPLNRWAIVTSGGVRLATSRMRAAGLPQPKYLVTADDVSLGKPDPAPYLMGAQKLGVPPAQCLAFEDAPAGVASAQAAGVPVIGIATNHRDLGVPMVRNLTEVEFSADRLGVIVTY</sequence>
<dbReference type="Gene3D" id="3.40.50.1000">
    <property type="entry name" value="HAD superfamily/HAD-like"/>
    <property type="match status" value="1"/>
</dbReference>
<gene>
    <name evidence="1" type="ORF">GIS00_01255</name>
</gene>
<dbReference type="InterPro" id="IPR051806">
    <property type="entry name" value="HAD-like_SPP"/>
</dbReference>
<dbReference type="InterPro" id="IPR023214">
    <property type="entry name" value="HAD_sf"/>
</dbReference>